<gene>
    <name evidence="1" type="ORF">BV22DRAFT_1037761</name>
</gene>
<proteinExistence type="predicted"/>
<dbReference type="Proteomes" id="UP000790709">
    <property type="component" value="Unassembled WGS sequence"/>
</dbReference>
<protein>
    <submittedName>
        <fullName evidence="1">Uncharacterized protein</fullName>
    </submittedName>
</protein>
<comment type="caution">
    <text evidence="1">The sequence shown here is derived from an EMBL/GenBank/DDBJ whole genome shotgun (WGS) entry which is preliminary data.</text>
</comment>
<organism evidence="1 2">
    <name type="scientific">Leucogyrophana mollusca</name>
    <dbReference type="NCBI Taxonomy" id="85980"/>
    <lineage>
        <taxon>Eukaryota</taxon>
        <taxon>Fungi</taxon>
        <taxon>Dikarya</taxon>
        <taxon>Basidiomycota</taxon>
        <taxon>Agaricomycotina</taxon>
        <taxon>Agaricomycetes</taxon>
        <taxon>Agaricomycetidae</taxon>
        <taxon>Boletales</taxon>
        <taxon>Boletales incertae sedis</taxon>
        <taxon>Leucogyrophana</taxon>
    </lineage>
</organism>
<evidence type="ECO:0000313" key="1">
    <source>
        <dbReference type="EMBL" id="KAH7922230.1"/>
    </source>
</evidence>
<name>A0ACB8B8U4_9AGAM</name>
<reference evidence="1" key="1">
    <citation type="journal article" date="2021" name="New Phytol.">
        <title>Evolutionary innovations through gain and loss of genes in the ectomycorrhizal Boletales.</title>
        <authorList>
            <person name="Wu G."/>
            <person name="Miyauchi S."/>
            <person name="Morin E."/>
            <person name="Kuo A."/>
            <person name="Drula E."/>
            <person name="Varga T."/>
            <person name="Kohler A."/>
            <person name="Feng B."/>
            <person name="Cao Y."/>
            <person name="Lipzen A."/>
            <person name="Daum C."/>
            <person name="Hundley H."/>
            <person name="Pangilinan J."/>
            <person name="Johnson J."/>
            <person name="Barry K."/>
            <person name="LaButti K."/>
            <person name="Ng V."/>
            <person name="Ahrendt S."/>
            <person name="Min B."/>
            <person name="Choi I.G."/>
            <person name="Park H."/>
            <person name="Plett J.M."/>
            <person name="Magnuson J."/>
            <person name="Spatafora J.W."/>
            <person name="Nagy L.G."/>
            <person name="Henrissat B."/>
            <person name="Grigoriev I.V."/>
            <person name="Yang Z.L."/>
            <person name="Xu J."/>
            <person name="Martin F.M."/>
        </authorList>
    </citation>
    <scope>NUCLEOTIDE SEQUENCE</scope>
    <source>
        <strain evidence="1">KUC20120723A-06</strain>
    </source>
</reference>
<evidence type="ECO:0000313" key="2">
    <source>
        <dbReference type="Proteomes" id="UP000790709"/>
    </source>
</evidence>
<sequence length="78" mass="9227">MRQRPICTTGLVWEAITVCQCQSICTSEILYDANTSKWSTRQFHWYLPRHAHYILSPRFLRGTMQPEMQLIPLSRCIL</sequence>
<accession>A0ACB8B8U4</accession>
<dbReference type="EMBL" id="MU266493">
    <property type="protein sequence ID" value="KAH7922230.1"/>
    <property type="molecule type" value="Genomic_DNA"/>
</dbReference>
<keyword evidence="2" id="KW-1185">Reference proteome</keyword>